<proteinExistence type="predicted"/>
<protein>
    <recommendedName>
        <fullName evidence="4">Phytanoyl-CoA dioxygenase</fullName>
    </recommendedName>
</protein>
<feature type="region of interest" description="Disordered" evidence="1">
    <location>
        <begin position="44"/>
        <end position="63"/>
    </location>
</feature>
<sequence length="432" mass="47636">MALMLRKNLNVRTGLTSQSNTPIVEIEQPAMLEQLENSTVYNPAVEGSKDSAQIERESASFDADEDHLTAETGLSDEALQLLLQFQSLGCRFADDINDGTKDIITSKTVCVSYTARDSQVIAETYRRLQEKAENAAQDYASQLESRVIQDLQGFDCINSCAPQRLKEDMFGALQRDGVVRLNHVLDADSCERCLESINRSLEEVDSSDTIGFGNVFSRKCRYDMYLRPQGVYREALQTLLSSKHSALGALLDRCLSVSNQGEAHIGQNVPCNFGRFHELSTLIADPGAAPQPIHPDAGYAPHAPMWTCFVALQDISPEMGPTVFLPGTHTETSHALLKDPARKDAFLSGCTYKQGLLRAGDVAVMDARTLHFGNANESKHRRTLFYFTIRNPAHGSDPSDFPPCGSLFEDVEGLTIESLRNENGGKLLLDKQ</sequence>
<dbReference type="Pfam" id="PF05721">
    <property type="entry name" value="PhyH"/>
    <property type="match status" value="1"/>
</dbReference>
<accession>B7GEL5</accession>
<organism evidence="2 3">
    <name type="scientific">Phaeodactylum tricornutum (strain CCAP 1055/1)</name>
    <dbReference type="NCBI Taxonomy" id="556484"/>
    <lineage>
        <taxon>Eukaryota</taxon>
        <taxon>Sar</taxon>
        <taxon>Stramenopiles</taxon>
        <taxon>Ochrophyta</taxon>
        <taxon>Bacillariophyta</taxon>
        <taxon>Bacillariophyceae</taxon>
        <taxon>Bacillariophycidae</taxon>
        <taxon>Naviculales</taxon>
        <taxon>Phaeodactylaceae</taxon>
        <taxon>Phaeodactylum</taxon>
    </lineage>
</organism>
<keyword evidence="3" id="KW-1185">Reference proteome</keyword>
<dbReference type="SUPFAM" id="SSF51197">
    <property type="entry name" value="Clavaminate synthase-like"/>
    <property type="match status" value="1"/>
</dbReference>
<dbReference type="InParanoid" id="B7GEL5"/>
<gene>
    <name evidence="2" type="ORF">PHATRDRAFT_41583</name>
</gene>
<feature type="compositionally biased region" description="Basic and acidic residues" evidence="1">
    <location>
        <begin position="47"/>
        <end position="59"/>
    </location>
</feature>
<dbReference type="PANTHER" id="PTHR37563">
    <property type="entry name" value="PHYTANOYL-COA DIOXYGENASE FAMILY PROTEIN (AFU_ORTHOLOGUE AFUA_2G03330)"/>
    <property type="match status" value="1"/>
</dbReference>
<dbReference type="PaxDb" id="2850-Phatr41583"/>
<dbReference type="EMBL" id="CM000634">
    <property type="protein sequence ID" value="EEC42912.1"/>
    <property type="molecule type" value="Genomic_DNA"/>
</dbReference>
<dbReference type="KEGG" id="pti:PHATRDRAFT_41583"/>
<dbReference type="RefSeq" id="XP_002185547.1">
    <property type="nucleotide sequence ID" value="XM_002185511.1"/>
</dbReference>
<reference evidence="2 3" key="1">
    <citation type="journal article" date="2008" name="Nature">
        <title>The Phaeodactylum genome reveals the evolutionary history of diatom genomes.</title>
        <authorList>
            <person name="Bowler C."/>
            <person name="Allen A.E."/>
            <person name="Badger J.H."/>
            <person name="Grimwood J."/>
            <person name="Jabbari K."/>
            <person name="Kuo A."/>
            <person name="Maheswari U."/>
            <person name="Martens C."/>
            <person name="Maumus F."/>
            <person name="Otillar R.P."/>
            <person name="Rayko E."/>
            <person name="Salamov A."/>
            <person name="Vandepoele K."/>
            <person name="Beszteri B."/>
            <person name="Gruber A."/>
            <person name="Heijde M."/>
            <person name="Katinka M."/>
            <person name="Mock T."/>
            <person name="Valentin K."/>
            <person name="Verret F."/>
            <person name="Berges J.A."/>
            <person name="Brownlee C."/>
            <person name="Cadoret J.P."/>
            <person name="Chiovitti A."/>
            <person name="Choi C.J."/>
            <person name="Coesel S."/>
            <person name="De Martino A."/>
            <person name="Detter J.C."/>
            <person name="Durkin C."/>
            <person name="Falciatore A."/>
            <person name="Fournet J."/>
            <person name="Haruta M."/>
            <person name="Huysman M.J."/>
            <person name="Jenkins B.D."/>
            <person name="Jiroutova K."/>
            <person name="Jorgensen R.E."/>
            <person name="Joubert Y."/>
            <person name="Kaplan A."/>
            <person name="Kroger N."/>
            <person name="Kroth P.G."/>
            <person name="La Roche J."/>
            <person name="Lindquist E."/>
            <person name="Lommer M."/>
            <person name="Martin-Jezequel V."/>
            <person name="Lopez P.J."/>
            <person name="Lucas S."/>
            <person name="Mangogna M."/>
            <person name="McGinnis K."/>
            <person name="Medlin L.K."/>
            <person name="Montsant A."/>
            <person name="Oudot-Le Secq M.P."/>
            <person name="Napoli C."/>
            <person name="Obornik M."/>
            <person name="Parker M.S."/>
            <person name="Petit J.L."/>
            <person name="Porcel B.M."/>
            <person name="Poulsen N."/>
            <person name="Robison M."/>
            <person name="Rychlewski L."/>
            <person name="Rynearson T.A."/>
            <person name="Schmutz J."/>
            <person name="Shapiro H."/>
            <person name="Siaut M."/>
            <person name="Stanley M."/>
            <person name="Sussman M.R."/>
            <person name="Taylor A.R."/>
            <person name="Vardi A."/>
            <person name="von Dassow P."/>
            <person name="Vyverman W."/>
            <person name="Willis A."/>
            <person name="Wyrwicz L.S."/>
            <person name="Rokhsar D.S."/>
            <person name="Weissenbach J."/>
            <person name="Armbrust E.V."/>
            <person name="Green B.R."/>
            <person name="Van de Peer Y."/>
            <person name="Grigoriev I.V."/>
        </authorList>
    </citation>
    <scope>NUCLEOTIDE SEQUENCE [LARGE SCALE GENOMIC DNA]</scope>
    <source>
        <strain evidence="2 3">CCAP 1055/1</strain>
    </source>
</reference>
<dbReference type="Gene3D" id="2.60.120.620">
    <property type="entry name" value="q2cbj1_9rhob like domain"/>
    <property type="match status" value="1"/>
</dbReference>
<dbReference type="HOGENOM" id="CLU_635339_0_0_1"/>
<evidence type="ECO:0008006" key="4">
    <source>
        <dbReference type="Google" id="ProtNLM"/>
    </source>
</evidence>
<dbReference type="eggNOG" id="ENOG502S17C">
    <property type="taxonomic scope" value="Eukaryota"/>
</dbReference>
<dbReference type="GeneID" id="7199457"/>
<dbReference type="InterPro" id="IPR008775">
    <property type="entry name" value="Phytyl_CoA_dOase-like"/>
</dbReference>
<name>B7GEL5_PHATC</name>
<dbReference type="InterPro" id="IPR051961">
    <property type="entry name" value="Fungal_Metabolite_Diox"/>
</dbReference>
<dbReference type="OrthoDB" id="198655at2759"/>
<reference evidence="3" key="2">
    <citation type="submission" date="2008-08" db="EMBL/GenBank/DDBJ databases">
        <authorList>
            <consortium name="Diatom Consortium"/>
            <person name="Grigoriev I."/>
            <person name="Grimwood J."/>
            <person name="Kuo A."/>
            <person name="Otillar R.P."/>
            <person name="Salamov A."/>
            <person name="Detter J.C."/>
            <person name="Lindquist E."/>
            <person name="Shapiro H."/>
            <person name="Lucas S."/>
            <person name="Glavina del Rio T."/>
            <person name="Pitluck S."/>
            <person name="Rokhsar D."/>
            <person name="Bowler C."/>
        </authorList>
    </citation>
    <scope>GENOME REANNOTATION</scope>
    <source>
        <strain evidence="3">CCAP 1055/1</strain>
    </source>
</reference>
<dbReference type="PANTHER" id="PTHR37563:SF2">
    <property type="entry name" value="PHYTANOYL-COA DIOXYGENASE FAMILY PROTEIN (AFU_ORTHOLOGUE AFUA_2G03330)"/>
    <property type="match status" value="1"/>
</dbReference>
<evidence type="ECO:0000256" key="1">
    <source>
        <dbReference type="SAM" id="MobiDB-lite"/>
    </source>
</evidence>
<dbReference type="Proteomes" id="UP000000759">
    <property type="component" value="Chromosome 32"/>
</dbReference>
<evidence type="ECO:0000313" key="2">
    <source>
        <dbReference type="EMBL" id="EEC42912.1"/>
    </source>
</evidence>
<dbReference type="AlphaFoldDB" id="B7GEL5"/>
<evidence type="ECO:0000313" key="3">
    <source>
        <dbReference type="Proteomes" id="UP000000759"/>
    </source>
</evidence>